<evidence type="ECO:0000313" key="3">
    <source>
        <dbReference type="Proteomes" id="UP000243606"/>
    </source>
</evidence>
<evidence type="ECO:0008006" key="4">
    <source>
        <dbReference type="Google" id="ProtNLM"/>
    </source>
</evidence>
<feature type="transmembrane region" description="Helical" evidence="1">
    <location>
        <begin position="7"/>
        <end position="24"/>
    </location>
</feature>
<keyword evidence="1" id="KW-1133">Transmembrane helix</keyword>
<feature type="transmembrane region" description="Helical" evidence="1">
    <location>
        <begin position="44"/>
        <end position="65"/>
    </location>
</feature>
<sequence length="136" mass="15411">MIWRHLLLPLTAIAGLSMVIWGGFMPDYWMLRHLPPGTEPAYPLQTVLTFCAIILAECLLLLAVLRPGSYCRSWGRALCASLLALAIAGFWLSGFMHAPPYYGMHLQWWLWVTLGLLMLTLLSAGQAWRQRRKVAE</sequence>
<accession>A0A1I3EHG1</accession>
<dbReference type="STRING" id="425504.SAMN05216206_0968"/>
<feature type="transmembrane region" description="Helical" evidence="1">
    <location>
        <begin position="108"/>
        <end position="128"/>
    </location>
</feature>
<name>A0A1I3EHG1_9PSED</name>
<proteinExistence type="predicted"/>
<keyword evidence="1" id="KW-0812">Transmembrane</keyword>
<evidence type="ECO:0000256" key="1">
    <source>
        <dbReference type="SAM" id="Phobius"/>
    </source>
</evidence>
<organism evidence="2 3">
    <name type="scientific">Pseudomonas guineae</name>
    <dbReference type="NCBI Taxonomy" id="425504"/>
    <lineage>
        <taxon>Bacteria</taxon>
        <taxon>Pseudomonadati</taxon>
        <taxon>Pseudomonadota</taxon>
        <taxon>Gammaproteobacteria</taxon>
        <taxon>Pseudomonadales</taxon>
        <taxon>Pseudomonadaceae</taxon>
        <taxon>Pseudomonas</taxon>
    </lineage>
</organism>
<keyword evidence="1" id="KW-0472">Membrane</keyword>
<evidence type="ECO:0000313" key="2">
    <source>
        <dbReference type="EMBL" id="SFH98280.1"/>
    </source>
</evidence>
<dbReference type="OrthoDB" id="6891214at2"/>
<protein>
    <recommendedName>
        <fullName evidence="4">Transmembrane protein</fullName>
    </recommendedName>
</protein>
<feature type="transmembrane region" description="Helical" evidence="1">
    <location>
        <begin position="77"/>
        <end position="96"/>
    </location>
</feature>
<dbReference type="AlphaFoldDB" id="A0A1I3EHG1"/>
<dbReference type="RefSeq" id="WP_090240174.1">
    <property type="nucleotide sequence ID" value="NZ_FOQL01000001.1"/>
</dbReference>
<dbReference type="Proteomes" id="UP000243606">
    <property type="component" value="Unassembled WGS sequence"/>
</dbReference>
<gene>
    <name evidence="2" type="ORF">SAMN05216206_0968</name>
</gene>
<dbReference type="EMBL" id="FOQL01000001">
    <property type="protein sequence ID" value="SFH98280.1"/>
    <property type="molecule type" value="Genomic_DNA"/>
</dbReference>
<reference evidence="3" key="1">
    <citation type="submission" date="2016-10" db="EMBL/GenBank/DDBJ databases">
        <authorList>
            <person name="Varghese N."/>
            <person name="Submissions S."/>
        </authorList>
    </citation>
    <scope>NUCLEOTIDE SEQUENCE [LARGE SCALE GENOMIC DNA]</scope>
    <source>
        <strain evidence="3">LMG 24016</strain>
    </source>
</reference>
<keyword evidence="3" id="KW-1185">Reference proteome</keyword>